<evidence type="ECO:0000313" key="1">
    <source>
        <dbReference type="EMBL" id="GBP30181.1"/>
    </source>
</evidence>
<name>A0A4C1UUM6_EUMVA</name>
<evidence type="ECO:0000313" key="2">
    <source>
        <dbReference type="Proteomes" id="UP000299102"/>
    </source>
</evidence>
<sequence>MRIEPTFVGVRTEAAGPACDPHPTQCQETLGTGETLTKCLLMKNFRSDINTVIFINEIISPDLAPVSNRKCTLSVLEQLFITLRFYATGTFQIVVGDNINVHKTTVSRVVFKVSKEIAKLARNYIAMPTSGELREVKAHFYSLAGFPNVIGFVMKHIYLFNLVAESRQSSLEIEKDTFL</sequence>
<keyword evidence="2" id="KW-1185">Reference proteome</keyword>
<reference evidence="1 2" key="1">
    <citation type="journal article" date="2019" name="Commun. Biol.">
        <title>The bagworm genome reveals a unique fibroin gene that provides high tensile strength.</title>
        <authorList>
            <person name="Kono N."/>
            <person name="Nakamura H."/>
            <person name="Ohtoshi R."/>
            <person name="Tomita M."/>
            <person name="Numata K."/>
            <person name="Arakawa K."/>
        </authorList>
    </citation>
    <scope>NUCLEOTIDE SEQUENCE [LARGE SCALE GENOMIC DNA]</scope>
</reference>
<comment type="caution">
    <text evidence="1">The sequence shown here is derived from an EMBL/GenBank/DDBJ whole genome shotgun (WGS) entry which is preliminary data.</text>
</comment>
<gene>
    <name evidence="1" type="primary">Harbi1</name>
    <name evidence="1" type="ORF">EVAR_94489_1</name>
</gene>
<dbReference type="OrthoDB" id="2430314at2759"/>
<dbReference type="Proteomes" id="UP000299102">
    <property type="component" value="Unassembled WGS sequence"/>
</dbReference>
<dbReference type="STRING" id="151549.A0A4C1UUM6"/>
<accession>A0A4C1UUM6</accession>
<protein>
    <submittedName>
        <fullName evidence="1">Nuclease HARBI1</fullName>
    </submittedName>
</protein>
<organism evidence="1 2">
    <name type="scientific">Eumeta variegata</name>
    <name type="common">Bagworm moth</name>
    <name type="synonym">Eumeta japonica</name>
    <dbReference type="NCBI Taxonomy" id="151549"/>
    <lineage>
        <taxon>Eukaryota</taxon>
        <taxon>Metazoa</taxon>
        <taxon>Ecdysozoa</taxon>
        <taxon>Arthropoda</taxon>
        <taxon>Hexapoda</taxon>
        <taxon>Insecta</taxon>
        <taxon>Pterygota</taxon>
        <taxon>Neoptera</taxon>
        <taxon>Endopterygota</taxon>
        <taxon>Lepidoptera</taxon>
        <taxon>Glossata</taxon>
        <taxon>Ditrysia</taxon>
        <taxon>Tineoidea</taxon>
        <taxon>Psychidae</taxon>
        <taxon>Oiketicinae</taxon>
        <taxon>Eumeta</taxon>
    </lineage>
</organism>
<dbReference type="EMBL" id="BGZK01000230">
    <property type="protein sequence ID" value="GBP30181.1"/>
    <property type="molecule type" value="Genomic_DNA"/>
</dbReference>
<proteinExistence type="predicted"/>
<dbReference type="AlphaFoldDB" id="A0A4C1UUM6"/>